<protein>
    <submittedName>
        <fullName evidence="1">Dus domain-containing protein</fullName>
    </submittedName>
</protein>
<evidence type="ECO:0000313" key="1">
    <source>
        <dbReference type="WBParaSite" id="GPUH_0002268901-mRNA-1"/>
    </source>
</evidence>
<accession>A0A183ENX1</accession>
<organism evidence="1">
    <name type="scientific">Gongylonema pulchrum</name>
    <dbReference type="NCBI Taxonomy" id="637853"/>
    <lineage>
        <taxon>Eukaryota</taxon>
        <taxon>Metazoa</taxon>
        <taxon>Ecdysozoa</taxon>
        <taxon>Nematoda</taxon>
        <taxon>Chromadorea</taxon>
        <taxon>Rhabditida</taxon>
        <taxon>Spirurina</taxon>
        <taxon>Spiruromorpha</taxon>
        <taxon>Spiruroidea</taxon>
        <taxon>Gongylonematidae</taxon>
        <taxon>Gongylonema</taxon>
    </lineage>
</organism>
<dbReference type="AlphaFoldDB" id="A0A183ENX1"/>
<name>A0A183ENX1_9BILA</name>
<dbReference type="GO" id="GO:0017150">
    <property type="term" value="F:tRNA dihydrouridine synthase activity"/>
    <property type="evidence" value="ECO:0007669"/>
    <property type="project" value="TreeGrafter"/>
</dbReference>
<dbReference type="GO" id="GO:0005737">
    <property type="term" value="C:cytoplasm"/>
    <property type="evidence" value="ECO:0007669"/>
    <property type="project" value="TreeGrafter"/>
</dbReference>
<sequence length="74" mass="8447">LWLKLGQEKRWCCRLSGRPMADRGFYADKLILAPMVRAGRTPLRVLALQYGADLVYTEEIVDQKLLGARREVNG</sequence>
<dbReference type="InterPro" id="IPR052582">
    <property type="entry name" value="tRNA-DUS-like"/>
</dbReference>
<dbReference type="Gene3D" id="3.20.20.70">
    <property type="entry name" value="Aldolase class I"/>
    <property type="match status" value="1"/>
</dbReference>
<dbReference type="WBParaSite" id="GPUH_0002268901-mRNA-1">
    <property type="protein sequence ID" value="GPUH_0002268901-mRNA-1"/>
    <property type="gene ID" value="GPUH_0002268901"/>
</dbReference>
<reference evidence="1" key="1">
    <citation type="submission" date="2016-06" db="UniProtKB">
        <authorList>
            <consortium name="WormBaseParasite"/>
        </authorList>
    </citation>
    <scope>IDENTIFICATION</scope>
</reference>
<dbReference type="SUPFAM" id="SSF51395">
    <property type="entry name" value="FMN-linked oxidoreductases"/>
    <property type="match status" value="1"/>
</dbReference>
<dbReference type="InterPro" id="IPR013785">
    <property type="entry name" value="Aldolase_TIM"/>
</dbReference>
<dbReference type="PANTHER" id="PTHR45936">
    <property type="entry name" value="TRNA-DIHYDROURIDINE(20) SYNTHASE [NAD(P)+]-LIKE"/>
    <property type="match status" value="1"/>
</dbReference>
<dbReference type="PANTHER" id="PTHR45936:SF1">
    <property type="entry name" value="TRNA-DIHYDROURIDINE(20) SYNTHASE [NAD(P)+]-LIKE"/>
    <property type="match status" value="1"/>
</dbReference>
<proteinExistence type="predicted"/>